<dbReference type="EMBL" id="CP034346">
    <property type="protein sequence ID" value="AZS16344.1"/>
    <property type="molecule type" value="Genomic_DNA"/>
</dbReference>
<feature type="domain" description="F5/8 type C" evidence="1">
    <location>
        <begin position="391"/>
        <end position="532"/>
    </location>
</feature>
<dbReference type="OrthoDB" id="5480482at2"/>
<proteinExistence type="predicted"/>
<dbReference type="AlphaFoldDB" id="A0A3S9V166"/>
<dbReference type="SUPFAM" id="SSF49785">
    <property type="entry name" value="Galactose-binding domain-like"/>
    <property type="match status" value="1"/>
</dbReference>
<dbReference type="Pfam" id="PF00754">
    <property type="entry name" value="F5_F8_type_C"/>
    <property type="match status" value="1"/>
</dbReference>
<accession>A0A3S9V166</accession>
<dbReference type="InterPro" id="IPR003961">
    <property type="entry name" value="FN3_dom"/>
</dbReference>
<evidence type="ECO:0008006" key="5">
    <source>
        <dbReference type="Google" id="ProtNLM"/>
    </source>
</evidence>
<gene>
    <name evidence="3" type="ORF">EI981_19095</name>
</gene>
<dbReference type="InterPro" id="IPR013783">
    <property type="entry name" value="Ig-like_fold"/>
</dbReference>
<sequence length="533" mass="62865">MSILEKSLFYNYLPCSSAHALRFLANEIDITPLFWCSYEPVYSVYEAIVQDNKTPWEYTWDIKPFDKDMGILQEIVFSDNFQFIKQKIINLLENGYTVQIRTKNRNIPHMVELNSNLEGVHTLTLTSYDDTKDVFKIYDFPFEKEYSSEILQKAYDQVSSNFITYYRLEKDATTIENISTHYQLFKSRMLKINDDFSIYEELKTLLYQGNDLKEKLVYFFGVIALSRELTFIYMINNNLSEYLVDSIKKITNLAEIIKQLMLKYSIKGFVSEKDTFNSIRKINDLQKMELEFLNAIRDEFLSGEKRELIKKYPNPPIDIQVNHITDSSAWLSWNNKEDEQYEQYTYNIQLNSIGIASTNKTTFIINNLKPETSYFVSISSVDSSGQFSKEVKVESFKTSDKKIFGDLSRFKFVSASSYEDDDRAPHNVVDNDESTRWSSAYSDNEWICIDLGYVMRFNKVKLHWEDAHALEYKVQISVDMENWIDIHYEQDCKGGIEEIEYLKHLTRYVRVLGIKRATIFGYSLWEFSIYNEE</sequence>
<evidence type="ECO:0000313" key="4">
    <source>
        <dbReference type="Proteomes" id="UP000270678"/>
    </source>
</evidence>
<organism evidence="3 4">
    <name type="scientific">Paenibacillus lutimineralis</name>
    <dbReference type="NCBI Taxonomy" id="2707005"/>
    <lineage>
        <taxon>Bacteria</taxon>
        <taxon>Bacillati</taxon>
        <taxon>Bacillota</taxon>
        <taxon>Bacilli</taxon>
        <taxon>Bacillales</taxon>
        <taxon>Paenibacillaceae</taxon>
        <taxon>Paenibacillus</taxon>
    </lineage>
</organism>
<dbReference type="InterPro" id="IPR036116">
    <property type="entry name" value="FN3_sf"/>
</dbReference>
<dbReference type="RefSeq" id="WP_127000860.1">
    <property type="nucleotide sequence ID" value="NZ_CP034346.1"/>
</dbReference>
<evidence type="ECO:0000259" key="2">
    <source>
        <dbReference type="PROSITE" id="PS50853"/>
    </source>
</evidence>
<dbReference type="Gene3D" id="2.60.40.10">
    <property type="entry name" value="Immunoglobulins"/>
    <property type="match status" value="1"/>
</dbReference>
<dbReference type="KEGG" id="plut:EI981_19095"/>
<feature type="domain" description="Fibronectin type-III" evidence="2">
    <location>
        <begin position="315"/>
        <end position="401"/>
    </location>
</feature>
<dbReference type="SUPFAM" id="SSF49265">
    <property type="entry name" value="Fibronectin type III"/>
    <property type="match status" value="1"/>
</dbReference>
<dbReference type="CDD" id="cd00063">
    <property type="entry name" value="FN3"/>
    <property type="match status" value="1"/>
</dbReference>
<dbReference type="InterPro" id="IPR008979">
    <property type="entry name" value="Galactose-bd-like_sf"/>
</dbReference>
<dbReference type="Gene3D" id="2.60.120.260">
    <property type="entry name" value="Galactose-binding domain-like"/>
    <property type="match status" value="1"/>
</dbReference>
<name>A0A3S9V166_9BACL</name>
<dbReference type="SMART" id="SM00060">
    <property type="entry name" value="FN3"/>
    <property type="match status" value="1"/>
</dbReference>
<dbReference type="PROSITE" id="PS50853">
    <property type="entry name" value="FN3"/>
    <property type="match status" value="1"/>
</dbReference>
<dbReference type="Proteomes" id="UP000270678">
    <property type="component" value="Chromosome"/>
</dbReference>
<reference evidence="4" key="1">
    <citation type="submission" date="2018-12" db="EMBL/GenBank/DDBJ databases">
        <title>Complete genome sequence of Paenibacillus sp. MBLB1234.</title>
        <authorList>
            <person name="Nam Y.-D."/>
            <person name="Kang J."/>
            <person name="Chung W.-H."/>
            <person name="Park Y.S."/>
        </authorList>
    </citation>
    <scope>NUCLEOTIDE SEQUENCE [LARGE SCALE GENOMIC DNA]</scope>
    <source>
        <strain evidence="4">MBLB1234</strain>
    </source>
</reference>
<dbReference type="Pfam" id="PF00041">
    <property type="entry name" value="fn3"/>
    <property type="match status" value="1"/>
</dbReference>
<evidence type="ECO:0000313" key="3">
    <source>
        <dbReference type="EMBL" id="AZS16344.1"/>
    </source>
</evidence>
<dbReference type="InterPro" id="IPR000421">
    <property type="entry name" value="FA58C"/>
</dbReference>
<protein>
    <recommendedName>
        <fullName evidence="5">F5/8 type C domain-containing protein</fullName>
    </recommendedName>
</protein>
<evidence type="ECO:0000259" key="1">
    <source>
        <dbReference type="PROSITE" id="PS50022"/>
    </source>
</evidence>
<dbReference type="PROSITE" id="PS50022">
    <property type="entry name" value="FA58C_3"/>
    <property type="match status" value="1"/>
</dbReference>
<keyword evidence="4" id="KW-1185">Reference proteome</keyword>